<dbReference type="Pfam" id="PF00027">
    <property type="entry name" value="cNMP_binding"/>
    <property type="match status" value="1"/>
</dbReference>
<comment type="caution">
    <text evidence="2">The sequence shown here is derived from an EMBL/GenBank/DDBJ whole genome shotgun (WGS) entry which is preliminary data.</text>
</comment>
<dbReference type="Proteomes" id="UP000290287">
    <property type="component" value="Unassembled WGS sequence"/>
</dbReference>
<keyword evidence="3" id="KW-1185">Reference proteome</keyword>
<dbReference type="InterPro" id="IPR000595">
    <property type="entry name" value="cNMP-bd_dom"/>
</dbReference>
<dbReference type="SMART" id="SM00100">
    <property type="entry name" value="cNMP"/>
    <property type="match status" value="1"/>
</dbReference>
<dbReference type="InterPro" id="IPR014710">
    <property type="entry name" value="RmlC-like_jellyroll"/>
</dbReference>
<gene>
    <name evidence="2" type="ORF">CS022_14065</name>
</gene>
<dbReference type="SUPFAM" id="SSF51206">
    <property type="entry name" value="cAMP-binding domain-like"/>
    <property type="match status" value="1"/>
</dbReference>
<evidence type="ECO:0000313" key="3">
    <source>
        <dbReference type="Proteomes" id="UP000290287"/>
    </source>
</evidence>
<dbReference type="RefSeq" id="WP_129122802.1">
    <property type="nucleotide sequence ID" value="NZ_PEIB01000016.1"/>
</dbReference>
<accession>A0A4Q0YPA1</accession>
<name>A0A4Q0YPA1_9GAMM</name>
<evidence type="ECO:0000259" key="1">
    <source>
        <dbReference type="PROSITE" id="PS50042"/>
    </source>
</evidence>
<protein>
    <recommendedName>
        <fullName evidence="1">Cyclic nucleotide-binding domain-containing protein</fullName>
    </recommendedName>
</protein>
<organism evidence="2 3">
    <name type="scientific">Veronia nyctiphanis</name>
    <dbReference type="NCBI Taxonomy" id="1278244"/>
    <lineage>
        <taxon>Bacteria</taxon>
        <taxon>Pseudomonadati</taxon>
        <taxon>Pseudomonadota</taxon>
        <taxon>Gammaproteobacteria</taxon>
        <taxon>Vibrionales</taxon>
        <taxon>Vibrionaceae</taxon>
        <taxon>Veronia</taxon>
    </lineage>
</organism>
<sequence length="179" mass="20597">MKFFEYVERHGETLIRAQGEHVFHQGEGDRNVYLIQQGVLKAYYLSEEGKETVKSFIGEGNVIGNLTAAHTECENTFGLVALSECVIRRFSFRRLYEASKSDVELSNSLMDILLAFAIKKERRERELLCLSAQERYEKLLEESSDLINRITQNDIAKYLGITPVALSRIKRRVCEKEAQ</sequence>
<dbReference type="InterPro" id="IPR018490">
    <property type="entry name" value="cNMP-bd_dom_sf"/>
</dbReference>
<dbReference type="CDD" id="cd00038">
    <property type="entry name" value="CAP_ED"/>
    <property type="match status" value="1"/>
</dbReference>
<dbReference type="OrthoDB" id="9798104at2"/>
<dbReference type="PROSITE" id="PS50042">
    <property type="entry name" value="CNMP_BINDING_3"/>
    <property type="match status" value="1"/>
</dbReference>
<dbReference type="Gene3D" id="2.60.120.10">
    <property type="entry name" value="Jelly Rolls"/>
    <property type="match status" value="1"/>
</dbReference>
<evidence type="ECO:0000313" key="2">
    <source>
        <dbReference type="EMBL" id="RXJ72756.1"/>
    </source>
</evidence>
<dbReference type="EMBL" id="PEIB01000016">
    <property type="protein sequence ID" value="RXJ72756.1"/>
    <property type="molecule type" value="Genomic_DNA"/>
</dbReference>
<dbReference type="AlphaFoldDB" id="A0A4Q0YPA1"/>
<feature type="domain" description="Cyclic nucleotide-binding" evidence="1">
    <location>
        <begin position="1"/>
        <end position="85"/>
    </location>
</feature>
<proteinExistence type="predicted"/>
<reference evidence="2 3" key="1">
    <citation type="submission" date="2017-10" db="EMBL/GenBank/DDBJ databases">
        <title>Nyctiphanis sp. nov., isolated from the stomach of the euphausiid Nyctiphanes simplex (Hansen, 1911) in the Gulf of California.</title>
        <authorList>
            <person name="Gomez-Gil B."/>
            <person name="Aguilar-Mendez M."/>
            <person name="Lopez-Cortes A."/>
            <person name="Gomez-Gutierrez J."/>
            <person name="Roque A."/>
            <person name="Lang E."/>
            <person name="Gonzalez-Castillo A."/>
        </authorList>
    </citation>
    <scope>NUCLEOTIDE SEQUENCE [LARGE SCALE GENOMIC DNA]</scope>
    <source>
        <strain evidence="2 3">CAIM 600</strain>
    </source>
</reference>